<name>A0A328HCT1_ARTGO</name>
<dbReference type="Proteomes" id="UP000249166">
    <property type="component" value="Unassembled WGS sequence"/>
</dbReference>
<accession>A0A328HCT1</accession>
<dbReference type="EMBL" id="QLNP01000095">
    <property type="protein sequence ID" value="RAM36397.1"/>
    <property type="molecule type" value="Genomic_DNA"/>
</dbReference>
<sequence length="64" mass="7135">MSMQQRDEPRYQHLKKIADLLDWAGDLAGAEFAGESREAYALARKFHDRADALGAPAPDIHTPN</sequence>
<gene>
    <name evidence="1" type="ORF">DBZ45_15875</name>
</gene>
<comment type="caution">
    <text evidence="1">The sequence shown here is derived from an EMBL/GenBank/DDBJ whole genome shotgun (WGS) entry which is preliminary data.</text>
</comment>
<dbReference type="RefSeq" id="WP_111904834.1">
    <property type="nucleotide sequence ID" value="NZ_QLNP01000095.1"/>
</dbReference>
<organism evidence="1 2">
    <name type="scientific">Arthrobacter globiformis</name>
    <dbReference type="NCBI Taxonomy" id="1665"/>
    <lineage>
        <taxon>Bacteria</taxon>
        <taxon>Bacillati</taxon>
        <taxon>Actinomycetota</taxon>
        <taxon>Actinomycetes</taxon>
        <taxon>Micrococcales</taxon>
        <taxon>Micrococcaceae</taxon>
        <taxon>Arthrobacter</taxon>
    </lineage>
</organism>
<evidence type="ECO:0000313" key="2">
    <source>
        <dbReference type="Proteomes" id="UP000249166"/>
    </source>
</evidence>
<evidence type="ECO:0000313" key="1">
    <source>
        <dbReference type="EMBL" id="RAM36397.1"/>
    </source>
</evidence>
<dbReference type="AlphaFoldDB" id="A0A328HCT1"/>
<protein>
    <submittedName>
        <fullName evidence="1">Uncharacterized protein</fullName>
    </submittedName>
</protein>
<reference evidence="1 2" key="1">
    <citation type="submission" date="2018-04" db="EMBL/GenBank/DDBJ databases">
        <title>Bacteria isolated from cave deposits of Manipur.</title>
        <authorList>
            <person name="Sahoo D."/>
            <person name="Sarangthem I."/>
            <person name="Nandeibam J."/>
        </authorList>
    </citation>
    <scope>NUCLEOTIDE SEQUENCE [LARGE SCALE GENOMIC DNA]</scope>
    <source>
        <strain evidence="2">mrc11</strain>
    </source>
</reference>
<proteinExistence type="predicted"/>